<name>A0AAX6H1F4_IRIPA</name>
<comment type="caution">
    <text evidence="1">The sequence shown here is derived from an EMBL/GenBank/DDBJ whole genome shotgun (WGS) entry which is preliminary data.</text>
</comment>
<protein>
    <submittedName>
        <fullName evidence="1">Pollen-specific leucine-rich repeat extensin-like protein 4</fullName>
    </submittedName>
</protein>
<dbReference type="Proteomes" id="UP001140949">
    <property type="component" value="Unassembled WGS sequence"/>
</dbReference>
<sequence>MADSVHIFLVIWGFIYNDPRLIELCWTQQDECFTSKGPQASLAVDSLSLGDTGVLADKNLEIR</sequence>
<evidence type="ECO:0000313" key="1">
    <source>
        <dbReference type="EMBL" id="KAJ6834860.1"/>
    </source>
</evidence>
<keyword evidence="2" id="KW-1185">Reference proteome</keyword>
<dbReference type="EMBL" id="JANAVB010013806">
    <property type="protein sequence ID" value="KAJ6834860.1"/>
    <property type="molecule type" value="Genomic_DNA"/>
</dbReference>
<evidence type="ECO:0000313" key="2">
    <source>
        <dbReference type="Proteomes" id="UP001140949"/>
    </source>
</evidence>
<organism evidence="1 2">
    <name type="scientific">Iris pallida</name>
    <name type="common">Sweet iris</name>
    <dbReference type="NCBI Taxonomy" id="29817"/>
    <lineage>
        <taxon>Eukaryota</taxon>
        <taxon>Viridiplantae</taxon>
        <taxon>Streptophyta</taxon>
        <taxon>Embryophyta</taxon>
        <taxon>Tracheophyta</taxon>
        <taxon>Spermatophyta</taxon>
        <taxon>Magnoliopsida</taxon>
        <taxon>Liliopsida</taxon>
        <taxon>Asparagales</taxon>
        <taxon>Iridaceae</taxon>
        <taxon>Iridoideae</taxon>
        <taxon>Irideae</taxon>
        <taxon>Iris</taxon>
    </lineage>
</organism>
<reference evidence="1" key="1">
    <citation type="journal article" date="2023" name="GigaByte">
        <title>Genome assembly of the bearded iris, Iris pallida Lam.</title>
        <authorList>
            <person name="Bruccoleri R.E."/>
            <person name="Oakeley E.J."/>
            <person name="Faust A.M.E."/>
            <person name="Altorfer M."/>
            <person name="Dessus-Babus S."/>
            <person name="Burckhardt D."/>
            <person name="Oertli M."/>
            <person name="Naumann U."/>
            <person name="Petersen F."/>
            <person name="Wong J."/>
        </authorList>
    </citation>
    <scope>NUCLEOTIDE SEQUENCE</scope>
    <source>
        <strain evidence="1">GSM-AAB239-AS_SAM_17_03QT</strain>
    </source>
</reference>
<gene>
    <name evidence="1" type="ORF">M6B38_332760</name>
</gene>
<dbReference type="AlphaFoldDB" id="A0AAX6H1F4"/>
<reference evidence="1" key="2">
    <citation type="submission" date="2023-04" db="EMBL/GenBank/DDBJ databases">
        <authorList>
            <person name="Bruccoleri R.E."/>
            <person name="Oakeley E.J."/>
            <person name="Faust A.-M."/>
            <person name="Dessus-Babus S."/>
            <person name="Altorfer M."/>
            <person name="Burckhardt D."/>
            <person name="Oertli M."/>
            <person name="Naumann U."/>
            <person name="Petersen F."/>
            <person name="Wong J."/>
        </authorList>
    </citation>
    <scope>NUCLEOTIDE SEQUENCE</scope>
    <source>
        <strain evidence="1">GSM-AAB239-AS_SAM_17_03QT</strain>
        <tissue evidence="1">Leaf</tissue>
    </source>
</reference>
<accession>A0AAX6H1F4</accession>
<proteinExistence type="predicted"/>